<dbReference type="AlphaFoldDB" id="A0A3N0XYT6"/>
<proteinExistence type="predicted"/>
<name>A0A3N0XYT6_ANAGA</name>
<comment type="caution">
    <text evidence="1">The sequence shown here is derived from an EMBL/GenBank/DDBJ whole genome shotgun (WGS) entry which is preliminary data.</text>
</comment>
<sequence length="120" mass="13563">MLRIRKALECLSALRIPYPHQCCVKKGSLILSGPQILRWGLISQEHRAPFRRILGQVRTWQLASPGLVPGEDGGSRETKATFVFDAKTTCDITVIHHNKAFLWESFATDKKQNLIVYACN</sequence>
<protein>
    <submittedName>
        <fullName evidence="1">Uncharacterized protein</fullName>
    </submittedName>
</protein>
<organism evidence="1 2">
    <name type="scientific">Anabarilius grahami</name>
    <name type="common">Kanglang fish</name>
    <name type="synonym">Barilius grahami</name>
    <dbReference type="NCBI Taxonomy" id="495550"/>
    <lineage>
        <taxon>Eukaryota</taxon>
        <taxon>Metazoa</taxon>
        <taxon>Chordata</taxon>
        <taxon>Craniata</taxon>
        <taxon>Vertebrata</taxon>
        <taxon>Euteleostomi</taxon>
        <taxon>Actinopterygii</taxon>
        <taxon>Neopterygii</taxon>
        <taxon>Teleostei</taxon>
        <taxon>Ostariophysi</taxon>
        <taxon>Cypriniformes</taxon>
        <taxon>Xenocyprididae</taxon>
        <taxon>Xenocypridinae</taxon>
        <taxon>Xenocypridinae incertae sedis</taxon>
        <taxon>Anabarilius</taxon>
    </lineage>
</organism>
<keyword evidence="2" id="KW-1185">Reference proteome</keyword>
<accession>A0A3N0XYT6</accession>
<gene>
    <name evidence="1" type="ORF">DPX16_16434</name>
</gene>
<reference evidence="1 2" key="1">
    <citation type="submission" date="2018-10" db="EMBL/GenBank/DDBJ databases">
        <title>Genome assembly for a Yunnan-Guizhou Plateau 3E fish, Anabarilius grahami (Regan), and its evolutionary and genetic applications.</title>
        <authorList>
            <person name="Jiang W."/>
        </authorList>
    </citation>
    <scope>NUCLEOTIDE SEQUENCE [LARGE SCALE GENOMIC DNA]</scope>
    <source>
        <strain evidence="1">AG-KIZ</strain>
        <tissue evidence="1">Muscle</tissue>
    </source>
</reference>
<evidence type="ECO:0000313" key="2">
    <source>
        <dbReference type="Proteomes" id="UP000281406"/>
    </source>
</evidence>
<dbReference type="EMBL" id="RJVU01057542">
    <property type="protein sequence ID" value="ROK23390.1"/>
    <property type="molecule type" value="Genomic_DNA"/>
</dbReference>
<evidence type="ECO:0000313" key="1">
    <source>
        <dbReference type="EMBL" id="ROK23390.1"/>
    </source>
</evidence>
<dbReference type="Proteomes" id="UP000281406">
    <property type="component" value="Unassembled WGS sequence"/>
</dbReference>